<proteinExistence type="predicted"/>
<dbReference type="GO" id="GO:0008278">
    <property type="term" value="C:cohesin complex"/>
    <property type="evidence" value="ECO:0007669"/>
    <property type="project" value="TreeGrafter"/>
</dbReference>
<dbReference type="GO" id="GO:0007062">
    <property type="term" value="P:sister chromatid cohesion"/>
    <property type="evidence" value="ECO:0007669"/>
    <property type="project" value="TreeGrafter"/>
</dbReference>
<evidence type="ECO:0000259" key="6">
    <source>
        <dbReference type="Pfam" id="PF02463"/>
    </source>
</evidence>
<dbReference type="Proteomes" id="UP000654075">
    <property type="component" value="Unassembled WGS sequence"/>
</dbReference>
<dbReference type="OrthoDB" id="5575062at2759"/>
<dbReference type="SUPFAM" id="SSF52540">
    <property type="entry name" value="P-loop containing nucleoside triphosphate hydrolases"/>
    <property type="match status" value="1"/>
</dbReference>
<comment type="caution">
    <text evidence="7">The sequence shown here is derived from an EMBL/GenBank/DDBJ whole genome shotgun (WGS) entry which is preliminary data.</text>
</comment>
<accession>A0A813ET33</accession>
<dbReference type="InterPro" id="IPR003395">
    <property type="entry name" value="RecF/RecN/SMC_N"/>
</dbReference>
<dbReference type="InterPro" id="IPR027417">
    <property type="entry name" value="P-loop_NTPase"/>
</dbReference>
<keyword evidence="4" id="KW-0539">Nucleus</keyword>
<gene>
    <name evidence="7" type="ORF">PGLA1383_LOCUS22664</name>
</gene>
<evidence type="ECO:0000256" key="4">
    <source>
        <dbReference type="ARBA" id="ARBA00023242"/>
    </source>
</evidence>
<keyword evidence="2" id="KW-0132">Cell division</keyword>
<dbReference type="Gene3D" id="3.40.50.300">
    <property type="entry name" value="P-loop containing nucleotide triphosphate hydrolases"/>
    <property type="match status" value="1"/>
</dbReference>
<evidence type="ECO:0000256" key="2">
    <source>
        <dbReference type="ARBA" id="ARBA00022618"/>
    </source>
</evidence>
<evidence type="ECO:0000256" key="5">
    <source>
        <dbReference type="ARBA" id="ARBA00023306"/>
    </source>
</evidence>
<name>A0A813ET33_POLGL</name>
<evidence type="ECO:0000313" key="8">
    <source>
        <dbReference type="Proteomes" id="UP000654075"/>
    </source>
</evidence>
<dbReference type="EMBL" id="CAJNNV010016544">
    <property type="protein sequence ID" value="CAE8604505.1"/>
    <property type="molecule type" value="Genomic_DNA"/>
</dbReference>
<keyword evidence="8" id="KW-1185">Reference proteome</keyword>
<dbReference type="Pfam" id="PF02463">
    <property type="entry name" value="SMC_N"/>
    <property type="match status" value="1"/>
</dbReference>
<reference evidence="7" key="1">
    <citation type="submission" date="2021-02" db="EMBL/GenBank/DDBJ databases">
        <authorList>
            <person name="Dougan E. K."/>
            <person name="Rhodes N."/>
            <person name="Thang M."/>
            <person name="Chan C."/>
        </authorList>
    </citation>
    <scope>NUCLEOTIDE SEQUENCE</scope>
</reference>
<keyword evidence="5" id="KW-0131">Cell cycle</keyword>
<feature type="domain" description="RecF/RecN/SMC N-terminal" evidence="6">
    <location>
        <begin position="30"/>
        <end position="130"/>
    </location>
</feature>
<dbReference type="GO" id="GO:0005634">
    <property type="term" value="C:nucleus"/>
    <property type="evidence" value="ECO:0007669"/>
    <property type="project" value="UniProtKB-SubCell"/>
</dbReference>
<evidence type="ECO:0000256" key="1">
    <source>
        <dbReference type="ARBA" id="ARBA00004123"/>
    </source>
</evidence>
<dbReference type="GO" id="GO:0003677">
    <property type="term" value="F:DNA binding"/>
    <property type="evidence" value="ECO:0007669"/>
    <property type="project" value="TreeGrafter"/>
</dbReference>
<feature type="non-terminal residue" evidence="7">
    <location>
        <position position="133"/>
    </location>
</feature>
<dbReference type="AlphaFoldDB" id="A0A813ET33"/>
<organism evidence="7 8">
    <name type="scientific">Polarella glacialis</name>
    <name type="common">Dinoflagellate</name>
    <dbReference type="NCBI Taxonomy" id="89957"/>
    <lineage>
        <taxon>Eukaryota</taxon>
        <taxon>Sar</taxon>
        <taxon>Alveolata</taxon>
        <taxon>Dinophyceae</taxon>
        <taxon>Suessiales</taxon>
        <taxon>Suessiaceae</taxon>
        <taxon>Polarella</taxon>
    </lineage>
</organism>
<dbReference type="PANTHER" id="PTHR18937">
    <property type="entry name" value="STRUCTURAL MAINTENANCE OF CHROMOSOMES SMC FAMILY MEMBER"/>
    <property type="match status" value="1"/>
</dbReference>
<feature type="non-terminal residue" evidence="7">
    <location>
        <position position="1"/>
    </location>
</feature>
<comment type="subcellular location">
    <subcellularLocation>
        <location evidence="1">Nucleus</location>
    </subcellularLocation>
</comment>
<dbReference type="GO" id="GO:0051301">
    <property type="term" value="P:cell division"/>
    <property type="evidence" value="ECO:0007669"/>
    <property type="project" value="UniProtKB-KW"/>
</dbReference>
<protein>
    <recommendedName>
        <fullName evidence="6">RecF/RecN/SMC N-terminal domain-containing protein</fullName>
    </recommendedName>
</protein>
<dbReference type="PANTHER" id="PTHR18937:SF12">
    <property type="entry name" value="STRUCTURAL MAINTENANCE OF CHROMOSOMES PROTEIN"/>
    <property type="match status" value="1"/>
</dbReference>
<evidence type="ECO:0000256" key="3">
    <source>
        <dbReference type="ARBA" id="ARBA00022776"/>
    </source>
</evidence>
<evidence type="ECO:0000313" key="7">
    <source>
        <dbReference type="EMBL" id="CAE8604505.1"/>
    </source>
</evidence>
<keyword evidence="3" id="KW-0498">Mitosis</keyword>
<sequence length="133" mass="15002">SCPSEELRALCSPYLHRPQLPPRVPKMGFVHEIVVDNFKSYQGRVQIGPFKKFTCVIGPNGAGKSNLMDAISFVLGVQARQLRSERLRDLVYRKEGEDPKKNERTASVELSYVNGDGGPQDEVLVFRRLITRT</sequence>